<evidence type="ECO:0000256" key="8">
    <source>
        <dbReference type="ARBA" id="ARBA00029894"/>
    </source>
</evidence>
<dbReference type="RefSeq" id="WP_153500048.1">
    <property type="nucleotide sequence ID" value="NZ_WIRE01000001.1"/>
</dbReference>
<comment type="catalytic activity">
    <reaction evidence="10">
        <text>apo-[aryl-carrier protein] + CoA = holo-[aryl-carrier protein] + adenosine 3',5'-bisphosphate + H(+)</text>
        <dbReference type="Rhea" id="RHEA:48404"/>
        <dbReference type="Rhea" id="RHEA-COMP:15903"/>
        <dbReference type="Rhea" id="RHEA-COMP:17557"/>
        <dbReference type="ChEBI" id="CHEBI:15378"/>
        <dbReference type="ChEBI" id="CHEBI:29999"/>
        <dbReference type="ChEBI" id="CHEBI:57287"/>
        <dbReference type="ChEBI" id="CHEBI:58343"/>
        <dbReference type="ChEBI" id="CHEBI:64479"/>
    </reaction>
</comment>
<dbReference type="EMBL" id="WIRE01000001">
    <property type="protein sequence ID" value="MQX52987.1"/>
    <property type="molecule type" value="Genomic_DNA"/>
</dbReference>
<dbReference type="GO" id="GO:0008897">
    <property type="term" value="F:holo-[acyl-carrier-protein] synthase activity"/>
    <property type="evidence" value="ECO:0007669"/>
    <property type="project" value="InterPro"/>
</dbReference>
<reference evidence="16 17" key="1">
    <citation type="submission" date="2019-10" db="EMBL/GenBank/DDBJ databases">
        <title>Alcanivorax sp.PA15-N-34 draft genome sequence.</title>
        <authorList>
            <person name="Liao X."/>
            <person name="Shao Z."/>
        </authorList>
    </citation>
    <scope>NUCLEOTIDE SEQUENCE [LARGE SCALE GENOMIC DNA]</scope>
    <source>
        <strain evidence="16 17">PA15-N-34</strain>
    </source>
</reference>
<keyword evidence="13" id="KW-0479">Metal-binding</keyword>
<dbReference type="UniPathway" id="UPA00017"/>
<comment type="pathway">
    <text evidence="2">Siderophore biosynthesis; enterobactin biosynthesis.</text>
</comment>
<feature type="binding site" evidence="12">
    <location>
        <position position="170"/>
    </location>
    <ligand>
        <name>CoA</name>
        <dbReference type="ChEBI" id="CHEBI:57287"/>
    </ligand>
</feature>
<feature type="binding site" evidence="12">
    <location>
        <position position="67"/>
    </location>
    <ligand>
        <name>CoA</name>
        <dbReference type="ChEBI" id="CHEBI:57287"/>
    </ligand>
</feature>
<keyword evidence="13" id="KW-0460">Magnesium</keyword>
<comment type="cofactor">
    <cofactor evidence="13">
        <name>Mg(2+)</name>
        <dbReference type="ChEBI" id="CHEBI:18420"/>
    </cofactor>
</comment>
<evidence type="ECO:0000259" key="15">
    <source>
        <dbReference type="Pfam" id="PF17837"/>
    </source>
</evidence>
<gene>
    <name evidence="16" type="ORF">GFN93_06970</name>
</gene>
<dbReference type="InterPro" id="IPR003542">
    <property type="entry name" value="Enbac_synth_compD-like"/>
</dbReference>
<dbReference type="InterPro" id="IPR037143">
    <property type="entry name" value="4-PPantetheinyl_Trfase_dom_sf"/>
</dbReference>
<evidence type="ECO:0000256" key="5">
    <source>
        <dbReference type="ARBA" id="ARBA00019087"/>
    </source>
</evidence>
<organism evidence="16 17">
    <name type="scientific">Alcanivorax sediminis</name>
    <dbReference type="NCBI Taxonomy" id="2663008"/>
    <lineage>
        <taxon>Bacteria</taxon>
        <taxon>Pseudomonadati</taxon>
        <taxon>Pseudomonadota</taxon>
        <taxon>Gammaproteobacteria</taxon>
        <taxon>Oceanospirillales</taxon>
        <taxon>Alcanivoracaceae</taxon>
        <taxon>Alcanivorax</taxon>
    </lineage>
</organism>
<dbReference type="Pfam" id="PF01648">
    <property type="entry name" value="ACPS"/>
    <property type="match status" value="1"/>
</dbReference>
<sequence length="234" mass="26350">MSATAQPRPASLSRLHREELSSGLIRISCQFQPELLNDEQFAQAGIPLPPSLRTAISKRKAEYLAGRWCAREALQLLGLEGIPQLTQDRSPSWPVGAVGSITHSHGVAEVMVGDANKWLAVGVDTEQWVSTERAARLERELLTEEELKALSGMTPLQRANRLTLIFSAKESLFKALYPLTGKRFYFHDAVRRHPNSLTLLRTLSADWPKGTQIPFRWRERQHSVLSWIALPKPR</sequence>
<dbReference type="SUPFAM" id="SSF56214">
    <property type="entry name" value="4'-phosphopantetheinyl transferase"/>
    <property type="match status" value="1"/>
</dbReference>
<evidence type="ECO:0000259" key="14">
    <source>
        <dbReference type="Pfam" id="PF01648"/>
    </source>
</evidence>
<feature type="binding site" evidence="12">
    <location>
        <begin position="102"/>
        <end position="103"/>
    </location>
    <ligand>
        <name>CoA</name>
        <dbReference type="ChEBI" id="CHEBI:57287"/>
    </ligand>
</feature>
<evidence type="ECO:0000256" key="10">
    <source>
        <dbReference type="ARBA" id="ARBA00049176"/>
    </source>
</evidence>
<comment type="catalytic activity">
    <reaction evidence="11">
        <text>apo-[peptidyl-carrier protein] + CoA = holo-[peptidyl-carrier protein] + adenosine 3',5'-bisphosphate + H(+)</text>
        <dbReference type="Rhea" id="RHEA:46228"/>
        <dbReference type="Rhea" id="RHEA-COMP:11479"/>
        <dbReference type="Rhea" id="RHEA-COMP:11480"/>
        <dbReference type="ChEBI" id="CHEBI:15378"/>
        <dbReference type="ChEBI" id="CHEBI:29999"/>
        <dbReference type="ChEBI" id="CHEBI:57287"/>
        <dbReference type="ChEBI" id="CHEBI:58343"/>
        <dbReference type="ChEBI" id="CHEBI:64479"/>
    </reaction>
</comment>
<evidence type="ECO:0000256" key="3">
    <source>
        <dbReference type="ARBA" id="ARBA00008342"/>
    </source>
</evidence>
<dbReference type="Gene3D" id="3.90.470.20">
    <property type="entry name" value="4'-phosphopantetheinyl transferase domain"/>
    <property type="match status" value="1"/>
</dbReference>
<dbReference type="AlphaFoldDB" id="A0A6N7LRG6"/>
<evidence type="ECO:0000256" key="13">
    <source>
        <dbReference type="PIRSR" id="PIRSR603542-2"/>
    </source>
</evidence>
<proteinExistence type="inferred from homology"/>
<keyword evidence="17" id="KW-1185">Reference proteome</keyword>
<evidence type="ECO:0000313" key="17">
    <source>
        <dbReference type="Proteomes" id="UP000469421"/>
    </source>
</evidence>
<dbReference type="GO" id="GO:0009366">
    <property type="term" value="C:enterobactin synthetase complex"/>
    <property type="evidence" value="ECO:0007669"/>
    <property type="project" value="InterPro"/>
</dbReference>
<name>A0A6N7LRG6_9GAMM</name>
<protein>
    <recommendedName>
        <fullName evidence="5">Enterobactin synthase component D</fullName>
    </recommendedName>
    <alternativeName>
        <fullName evidence="8">4'-phosphopantetheinyl transferase EntD</fullName>
    </alternativeName>
    <alternativeName>
        <fullName evidence="9">Enterochelin synthase D</fullName>
    </alternativeName>
</protein>
<comment type="similarity">
    <text evidence="3">Belongs to the P-Pant transferase superfamily. EntD family.</text>
</comment>
<feature type="binding site" evidence="13">
    <location>
        <position position="126"/>
    </location>
    <ligand>
        <name>Mg(2+)</name>
        <dbReference type="ChEBI" id="CHEBI:18420"/>
    </ligand>
</feature>
<dbReference type="PANTHER" id="PTHR38096:SF1">
    <property type="entry name" value="ENTEROBACTIN SYNTHASE COMPONENT D"/>
    <property type="match status" value="1"/>
</dbReference>
<feature type="binding site" evidence="12">
    <location>
        <position position="124"/>
    </location>
    <ligand>
        <name>CoA</name>
        <dbReference type="ChEBI" id="CHEBI:57287"/>
    </ligand>
</feature>
<feature type="binding site" evidence="12">
    <location>
        <position position="174"/>
    </location>
    <ligand>
        <name>CoA</name>
        <dbReference type="ChEBI" id="CHEBI:57287"/>
    </ligand>
</feature>
<accession>A0A6N7LRG6</accession>
<keyword evidence="7" id="KW-0259">Enterobactin biosynthesis</keyword>
<feature type="domain" description="4'-phosphopantetheinyl transferase" evidence="14">
    <location>
        <begin position="120"/>
        <end position="201"/>
    </location>
</feature>
<evidence type="ECO:0000313" key="16">
    <source>
        <dbReference type="EMBL" id="MQX52987.1"/>
    </source>
</evidence>
<feature type="domain" description="4'-phosphopantetheinyl transferase N-terminal" evidence="15">
    <location>
        <begin position="52"/>
        <end position="112"/>
    </location>
</feature>
<evidence type="ECO:0000256" key="6">
    <source>
        <dbReference type="ARBA" id="ARBA00022679"/>
    </source>
</evidence>
<dbReference type="GO" id="GO:0009239">
    <property type="term" value="P:enterobactin biosynthetic process"/>
    <property type="evidence" value="ECO:0007669"/>
    <property type="project" value="UniProtKB-UniPathway"/>
</dbReference>
<dbReference type="Proteomes" id="UP000469421">
    <property type="component" value="Unassembled WGS sequence"/>
</dbReference>
<evidence type="ECO:0000256" key="11">
    <source>
        <dbReference type="ARBA" id="ARBA00049191"/>
    </source>
</evidence>
<evidence type="ECO:0000256" key="7">
    <source>
        <dbReference type="ARBA" id="ARBA00023191"/>
    </source>
</evidence>
<evidence type="ECO:0000256" key="9">
    <source>
        <dbReference type="ARBA" id="ARBA00031996"/>
    </source>
</evidence>
<feature type="binding site" evidence="13">
    <location>
        <position position="124"/>
    </location>
    <ligand>
        <name>Mg(2+)</name>
        <dbReference type="ChEBI" id="CHEBI:18420"/>
    </ligand>
</feature>
<dbReference type="Pfam" id="PF17837">
    <property type="entry name" value="4PPT_N"/>
    <property type="match status" value="1"/>
</dbReference>
<dbReference type="GO" id="GO:0000287">
    <property type="term" value="F:magnesium ion binding"/>
    <property type="evidence" value="ECO:0007669"/>
    <property type="project" value="InterPro"/>
</dbReference>
<comment type="function">
    <text evidence="1">Involved in the biosynthesis of the siderophore enterobactin (enterochelin), which is a macrocyclic trimeric lactone of N-(2,3-dihydroxybenzoyl)-serine. The serine trilactone serves as a scaffolding for the three catechol functionalities that provide hexadentate coordination for the tightly ligated iron(2+) atoms. Plays an essential role in the assembly of the enterobactin by catalyzing the transfer of the 4'-phosphopantetheine (Ppant) moiety from coenzyme A to the apo-domains of both EntB (ArCP domain) and EntF (PCP domain) to yield their holo-forms which make them competent for the activation of 2,3-dihydroxybenzoate (DHB) and L-serine, respectively.</text>
</comment>
<dbReference type="PRINTS" id="PR01399">
    <property type="entry name" value="ENTSNTHTASED"/>
</dbReference>
<evidence type="ECO:0000256" key="1">
    <source>
        <dbReference type="ARBA" id="ARBA00003937"/>
    </source>
</evidence>
<evidence type="ECO:0000256" key="2">
    <source>
        <dbReference type="ARBA" id="ARBA00004993"/>
    </source>
</evidence>
<dbReference type="GO" id="GO:0005886">
    <property type="term" value="C:plasma membrane"/>
    <property type="evidence" value="ECO:0007669"/>
    <property type="project" value="TreeGrafter"/>
</dbReference>
<dbReference type="InterPro" id="IPR041354">
    <property type="entry name" value="4PPT_N"/>
</dbReference>
<keyword evidence="6 16" id="KW-0808">Transferase</keyword>
<dbReference type="PANTHER" id="PTHR38096">
    <property type="entry name" value="ENTEROBACTIN SYNTHASE COMPONENT D"/>
    <property type="match status" value="1"/>
</dbReference>
<evidence type="ECO:0000256" key="12">
    <source>
        <dbReference type="PIRSR" id="PIRSR603542-1"/>
    </source>
</evidence>
<comment type="subunit">
    <text evidence="4">EntB, EntD, EntE, and EntF form a multienzyme complex called enterobactin synthase.</text>
</comment>
<feature type="binding site" evidence="12">
    <location>
        <position position="59"/>
    </location>
    <ligand>
        <name>CoA</name>
        <dbReference type="ChEBI" id="CHEBI:57287"/>
    </ligand>
</feature>
<comment type="caution">
    <text evidence="16">The sequence shown here is derived from an EMBL/GenBank/DDBJ whole genome shotgun (WGS) entry which is preliminary data.</text>
</comment>
<evidence type="ECO:0000256" key="4">
    <source>
        <dbReference type="ARBA" id="ARBA00011503"/>
    </source>
</evidence>
<dbReference type="InterPro" id="IPR008278">
    <property type="entry name" value="4-PPantetheinyl_Trfase_dom"/>
</dbReference>